<accession>A0A803XS15</accession>
<sequence length="244" mass="28229">LSTCQFSEDSSVCIYNHHCFCILEDEQFNLITKQYYAIKILDKQMAVKPKQTEHILNGRILCELSLPCTTGVFYSSNLYMIIEYVPSGEMFSHLRRIRRFSEPHAQFHAAQMVLILEYLHSLDFIYRDLKPENLLIKDISRPRTLQGLQQGSGLVAIRSEMADQPIQIYDKLCLARLYGNLKNGLSDITNHKWFAAKDWIAIYQRKVEALFTPKCRGPGGTSNFDDYEEVEICVSLAEKMCKRI</sequence>
<organism evidence="7 8">
    <name type="scientific">Meleagris gallopavo</name>
    <name type="common">Wild turkey</name>
    <dbReference type="NCBI Taxonomy" id="9103"/>
    <lineage>
        <taxon>Eukaryota</taxon>
        <taxon>Metazoa</taxon>
        <taxon>Chordata</taxon>
        <taxon>Craniata</taxon>
        <taxon>Vertebrata</taxon>
        <taxon>Euteleostomi</taxon>
        <taxon>Archelosauria</taxon>
        <taxon>Archosauria</taxon>
        <taxon>Dinosauria</taxon>
        <taxon>Saurischia</taxon>
        <taxon>Theropoda</taxon>
        <taxon>Coelurosauria</taxon>
        <taxon>Aves</taxon>
        <taxon>Neognathae</taxon>
        <taxon>Galloanserae</taxon>
        <taxon>Galliformes</taxon>
        <taxon>Phasianidae</taxon>
        <taxon>Meleagridinae</taxon>
        <taxon>Meleagris</taxon>
    </lineage>
</organism>
<evidence type="ECO:0000313" key="8">
    <source>
        <dbReference type="Proteomes" id="UP000001645"/>
    </source>
</evidence>
<dbReference type="InParanoid" id="A0A803XS15"/>
<keyword evidence="5" id="KW-0067">ATP-binding</keyword>
<reference evidence="7 8" key="1">
    <citation type="journal article" date="2010" name="PLoS Biol.">
        <title>Multi-platform next-generation sequencing of the domestic turkey (Meleagris gallopavo): genome assembly and analysis.</title>
        <authorList>
            <person name="Dalloul R.A."/>
            <person name="Long J.A."/>
            <person name="Zimin A.V."/>
            <person name="Aslam L."/>
            <person name="Beal K."/>
            <person name="Blomberg L.A."/>
            <person name="Bouffard P."/>
            <person name="Burt D.W."/>
            <person name="Crasta O."/>
            <person name="Crooijmans R.P."/>
            <person name="Cooper K."/>
            <person name="Coulombe R.A."/>
            <person name="De S."/>
            <person name="Delany M.E."/>
            <person name="Dodgson J.B."/>
            <person name="Dong J.J."/>
            <person name="Evans C."/>
            <person name="Frederickson K.M."/>
            <person name="Flicek P."/>
            <person name="Florea L."/>
            <person name="Folkerts O."/>
            <person name="Groenen M.A."/>
            <person name="Harkins T.T."/>
            <person name="Herrero J."/>
            <person name="Hoffmann S."/>
            <person name="Megens H.J."/>
            <person name="Jiang A."/>
            <person name="de Jong P."/>
            <person name="Kaiser P."/>
            <person name="Kim H."/>
            <person name="Kim K.W."/>
            <person name="Kim S."/>
            <person name="Langenberger D."/>
            <person name="Lee M.K."/>
            <person name="Lee T."/>
            <person name="Mane S."/>
            <person name="Marcais G."/>
            <person name="Marz M."/>
            <person name="McElroy A.P."/>
            <person name="Modise T."/>
            <person name="Nefedov M."/>
            <person name="Notredame C."/>
            <person name="Paton I.R."/>
            <person name="Payne W.S."/>
            <person name="Pertea G."/>
            <person name="Prickett D."/>
            <person name="Puiu D."/>
            <person name="Qioa D."/>
            <person name="Raineri E."/>
            <person name="Ruffier M."/>
            <person name="Salzberg S.L."/>
            <person name="Schatz M.C."/>
            <person name="Scheuring C."/>
            <person name="Schmidt C.J."/>
            <person name="Schroeder S."/>
            <person name="Searle S.M."/>
            <person name="Smith E.J."/>
            <person name="Smith J."/>
            <person name="Sonstegard T.S."/>
            <person name="Stadler P.F."/>
            <person name="Tafer H."/>
            <person name="Tu Z.J."/>
            <person name="Van Tassell C.P."/>
            <person name="Vilella A.J."/>
            <person name="Williams K.P."/>
            <person name="Yorke J.A."/>
            <person name="Zhang L."/>
            <person name="Zhang H.B."/>
            <person name="Zhang X."/>
            <person name="Zhang Y."/>
            <person name="Reed K.M."/>
        </authorList>
    </citation>
    <scope>NUCLEOTIDE SEQUENCE [LARGE SCALE GENOMIC DNA]</scope>
</reference>
<keyword evidence="1" id="KW-0723">Serine/threonine-protein kinase</keyword>
<dbReference type="GO" id="GO:0005829">
    <property type="term" value="C:cytosol"/>
    <property type="evidence" value="ECO:0007669"/>
    <property type="project" value="TreeGrafter"/>
</dbReference>
<dbReference type="GO" id="GO:0005952">
    <property type="term" value="C:cAMP-dependent protein kinase complex"/>
    <property type="evidence" value="ECO:0007669"/>
    <property type="project" value="TreeGrafter"/>
</dbReference>
<protein>
    <recommendedName>
        <fullName evidence="6">Protein kinase domain-containing protein</fullName>
    </recommendedName>
</protein>
<proteinExistence type="predicted"/>
<evidence type="ECO:0000256" key="3">
    <source>
        <dbReference type="ARBA" id="ARBA00022741"/>
    </source>
</evidence>
<dbReference type="Gene3D" id="1.10.510.10">
    <property type="entry name" value="Transferase(Phosphotransferase) domain 1"/>
    <property type="match status" value="2"/>
</dbReference>
<dbReference type="InterPro" id="IPR011009">
    <property type="entry name" value="Kinase-like_dom_sf"/>
</dbReference>
<dbReference type="InterPro" id="IPR000719">
    <property type="entry name" value="Prot_kinase_dom"/>
</dbReference>
<dbReference type="PROSITE" id="PS50011">
    <property type="entry name" value="PROTEIN_KINASE_DOM"/>
    <property type="match status" value="1"/>
</dbReference>
<dbReference type="Pfam" id="PF00069">
    <property type="entry name" value="Pkinase"/>
    <property type="match status" value="1"/>
</dbReference>
<evidence type="ECO:0000259" key="6">
    <source>
        <dbReference type="PROSITE" id="PS50011"/>
    </source>
</evidence>
<dbReference type="PANTHER" id="PTHR24353:SF153">
    <property type="entry name" value="CAMP-DEPENDENT PROTEIN KINASE CATALYTIC SUBUNIT 1"/>
    <property type="match status" value="1"/>
</dbReference>
<dbReference type="InterPro" id="IPR008271">
    <property type="entry name" value="Ser/Thr_kinase_AS"/>
</dbReference>
<evidence type="ECO:0000256" key="5">
    <source>
        <dbReference type="ARBA" id="ARBA00022840"/>
    </source>
</evidence>
<keyword evidence="8" id="KW-1185">Reference proteome</keyword>
<reference evidence="7" key="3">
    <citation type="submission" date="2025-09" db="UniProtKB">
        <authorList>
            <consortium name="Ensembl"/>
        </authorList>
    </citation>
    <scope>IDENTIFICATION</scope>
</reference>
<name>A0A803XS15_MELGA</name>
<dbReference type="Ensembl" id="ENSMGAT00000022396.1">
    <property type="protein sequence ID" value="ENSMGAP00000022311.1"/>
    <property type="gene ID" value="ENSMGAG00000021688.1"/>
</dbReference>
<evidence type="ECO:0000313" key="7">
    <source>
        <dbReference type="Ensembl" id="ENSMGAP00000022311.1"/>
    </source>
</evidence>
<dbReference type="GO" id="GO:0005524">
    <property type="term" value="F:ATP binding"/>
    <property type="evidence" value="ECO:0007669"/>
    <property type="project" value="UniProtKB-KW"/>
</dbReference>
<keyword evidence="3" id="KW-0547">Nucleotide-binding</keyword>
<dbReference type="PANTHER" id="PTHR24353">
    <property type="entry name" value="CYCLIC NUCLEOTIDE-DEPENDENT PROTEIN KINASE"/>
    <property type="match status" value="1"/>
</dbReference>
<dbReference type="GO" id="GO:0004691">
    <property type="term" value="F:cAMP-dependent protein kinase activity"/>
    <property type="evidence" value="ECO:0007669"/>
    <property type="project" value="TreeGrafter"/>
</dbReference>
<dbReference type="GO" id="GO:0005634">
    <property type="term" value="C:nucleus"/>
    <property type="evidence" value="ECO:0007669"/>
    <property type="project" value="TreeGrafter"/>
</dbReference>
<reference evidence="7" key="2">
    <citation type="submission" date="2025-08" db="UniProtKB">
        <authorList>
            <consortium name="Ensembl"/>
        </authorList>
    </citation>
    <scope>IDENTIFICATION</scope>
</reference>
<dbReference type="PROSITE" id="PS00108">
    <property type="entry name" value="PROTEIN_KINASE_ST"/>
    <property type="match status" value="1"/>
</dbReference>
<dbReference type="GeneTree" id="ENSGT00940000163111"/>
<evidence type="ECO:0000256" key="2">
    <source>
        <dbReference type="ARBA" id="ARBA00022679"/>
    </source>
</evidence>
<keyword evidence="2" id="KW-0808">Transferase</keyword>
<keyword evidence="4" id="KW-0418">Kinase</keyword>
<evidence type="ECO:0000256" key="1">
    <source>
        <dbReference type="ARBA" id="ARBA00022527"/>
    </source>
</evidence>
<dbReference type="SUPFAM" id="SSF56112">
    <property type="entry name" value="Protein kinase-like (PK-like)"/>
    <property type="match status" value="1"/>
</dbReference>
<dbReference type="Gene3D" id="3.30.200.20">
    <property type="entry name" value="Phosphorylase Kinase, domain 1"/>
    <property type="match status" value="2"/>
</dbReference>
<evidence type="ECO:0000256" key="4">
    <source>
        <dbReference type="ARBA" id="ARBA00022777"/>
    </source>
</evidence>
<feature type="domain" description="Protein kinase" evidence="6">
    <location>
        <begin position="1"/>
        <end position="244"/>
    </location>
</feature>
<dbReference type="AlphaFoldDB" id="A0A803XS15"/>
<dbReference type="Proteomes" id="UP000001645">
    <property type="component" value="Chromosome Z"/>
</dbReference>
<dbReference type="SMART" id="SM00220">
    <property type="entry name" value="S_TKc"/>
    <property type="match status" value="1"/>
</dbReference>